<dbReference type="Proteomes" id="UP001206925">
    <property type="component" value="Unassembled WGS sequence"/>
</dbReference>
<dbReference type="SMART" id="SM00364">
    <property type="entry name" value="LRR_BAC"/>
    <property type="match status" value="3"/>
</dbReference>
<reference evidence="4" key="1">
    <citation type="submission" date="2022-06" db="EMBL/GenBank/DDBJ databases">
        <title>Uncovering the hologenomic basis of an extraordinary plant invasion.</title>
        <authorList>
            <person name="Bieker V.C."/>
            <person name="Martin M.D."/>
            <person name="Gilbert T."/>
            <person name="Hodgins K."/>
            <person name="Battlay P."/>
            <person name="Petersen B."/>
            <person name="Wilson J."/>
        </authorList>
    </citation>
    <scope>NUCLEOTIDE SEQUENCE</scope>
    <source>
        <strain evidence="4">AA19_3_7</strain>
        <tissue evidence="4">Leaf</tissue>
    </source>
</reference>
<protein>
    <submittedName>
        <fullName evidence="4">Uncharacterized protein</fullName>
    </submittedName>
</protein>
<dbReference type="GO" id="GO:0005737">
    <property type="term" value="C:cytoplasm"/>
    <property type="evidence" value="ECO:0007669"/>
    <property type="project" value="TreeGrafter"/>
</dbReference>
<comment type="caution">
    <text evidence="4">The sequence shown here is derived from an EMBL/GenBank/DDBJ whole genome shotgun (WGS) entry which is preliminary data.</text>
</comment>
<keyword evidence="2" id="KW-0677">Repeat</keyword>
<name>A0AAD5CNF7_AMBAR</name>
<gene>
    <name evidence="4" type="ORF">M8C21_004115</name>
</gene>
<dbReference type="EMBL" id="JAMZMK010007679">
    <property type="protein sequence ID" value="KAI7743794.1"/>
    <property type="molecule type" value="Genomic_DNA"/>
</dbReference>
<dbReference type="InterPro" id="IPR001611">
    <property type="entry name" value="Leu-rich_rpt"/>
</dbReference>
<dbReference type="GO" id="GO:0051707">
    <property type="term" value="P:response to other organism"/>
    <property type="evidence" value="ECO:0007669"/>
    <property type="project" value="UniProtKB-ARBA"/>
</dbReference>
<accession>A0AAD5CNF7</accession>
<evidence type="ECO:0000313" key="5">
    <source>
        <dbReference type="Proteomes" id="UP001206925"/>
    </source>
</evidence>
<evidence type="ECO:0000256" key="1">
    <source>
        <dbReference type="ARBA" id="ARBA00022614"/>
    </source>
</evidence>
<evidence type="ECO:0000256" key="3">
    <source>
        <dbReference type="ARBA" id="ARBA00023786"/>
    </source>
</evidence>
<dbReference type="InterPro" id="IPR050216">
    <property type="entry name" value="LRR_domain-containing"/>
</dbReference>
<keyword evidence="5" id="KW-1185">Reference proteome</keyword>
<dbReference type="InterPro" id="IPR003591">
    <property type="entry name" value="Leu-rich_rpt_typical-subtyp"/>
</dbReference>
<evidence type="ECO:0000313" key="4">
    <source>
        <dbReference type="EMBL" id="KAI7743794.1"/>
    </source>
</evidence>
<proteinExistence type="inferred from homology"/>
<dbReference type="Pfam" id="PF13855">
    <property type="entry name" value="LRR_8"/>
    <property type="match status" value="1"/>
</dbReference>
<comment type="similarity">
    <text evidence="3">Belongs to the SHOC2 family.</text>
</comment>
<dbReference type="SUPFAM" id="SSF52075">
    <property type="entry name" value="Outer arm dynein light chain 1"/>
    <property type="match status" value="1"/>
</dbReference>
<dbReference type="AlphaFoldDB" id="A0AAD5CNF7"/>
<feature type="non-terminal residue" evidence="4">
    <location>
        <position position="1"/>
    </location>
</feature>
<keyword evidence="1" id="KW-0433">Leucine-rich repeat</keyword>
<dbReference type="SMART" id="SM00369">
    <property type="entry name" value="LRR_TYP"/>
    <property type="match status" value="4"/>
</dbReference>
<evidence type="ECO:0000256" key="2">
    <source>
        <dbReference type="ARBA" id="ARBA00022737"/>
    </source>
</evidence>
<sequence length="237" mass="26938">IILVKTLASVSLYFAEFKEEKPLATLLDDYFLPNKLILMFIWVSNGSADYAATAEKQACSDILKGLPEAVGELESLKTLPVRYNNISRLPTTMSSLTNIKELDLCFNELESVPKSLCFDTTLVKINISNNFVDLRSPPRSIGNLENLEELDMSNNKIRVLPYSFKVLSKLHVLNTEGNPLEIPPRDVLDIGARAVVLYMNELHQKKNEKVQPVKKKKSWTQIFFSMSNKRKRITMTK</sequence>
<dbReference type="InterPro" id="IPR032675">
    <property type="entry name" value="LRR_dom_sf"/>
</dbReference>
<dbReference type="GO" id="GO:0006952">
    <property type="term" value="P:defense response"/>
    <property type="evidence" value="ECO:0007669"/>
    <property type="project" value="UniProtKB-ARBA"/>
</dbReference>
<organism evidence="4 5">
    <name type="scientific">Ambrosia artemisiifolia</name>
    <name type="common">Common ragweed</name>
    <dbReference type="NCBI Taxonomy" id="4212"/>
    <lineage>
        <taxon>Eukaryota</taxon>
        <taxon>Viridiplantae</taxon>
        <taxon>Streptophyta</taxon>
        <taxon>Embryophyta</taxon>
        <taxon>Tracheophyta</taxon>
        <taxon>Spermatophyta</taxon>
        <taxon>Magnoliopsida</taxon>
        <taxon>eudicotyledons</taxon>
        <taxon>Gunneridae</taxon>
        <taxon>Pentapetalae</taxon>
        <taxon>asterids</taxon>
        <taxon>campanulids</taxon>
        <taxon>Asterales</taxon>
        <taxon>Asteraceae</taxon>
        <taxon>Asteroideae</taxon>
        <taxon>Heliantheae alliance</taxon>
        <taxon>Heliantheae</taxon>
        <taxon>Ambrosia</taxon>
    </lineage>
</organism>
<dbReference type="PANTHER" id="PTHR48051">
    <property type="match status" value="1"/>
</dbReference>
<dbReference type="PROSITE" id="PS51450">
    <property type="entry name" value="LRR"/>
    <property type="match status" value="1"/>
</dbReference>
<dbReference type="PANTHER" id="PTHR48051:SF54">
    <property type="entry name" value="LEUCINE-RICH REPEAT-CONTAINING PROTEIN"/>
    <property type="match status" value="1"/>
</dbReference>
<dbReference type="Gene3D" id="3.80.10.10">
    <property type="entry name" value="Ribonuclease Inhibitor"/>
    <property type="match status" value="1"/>
</dbReference>